<dbReference type="AlphaFoldDB" id="U9TMV6"/>
<name>U9TMV6_RHIID</name>
<reference evidence="1" key="1">
    <citation type="submission" date="2013-07" db="EMBL/GenBank/DDBJ databases">
        <title>The genome of an arbuscular mycorrhizal fungus provides insights into the evolution of the oldest plant symbiosis.</title>
        <authorList>
            <consortium name="DOE Joint Genome Institute"/>
            <person name="Tisserant E."/>
            <person name="Malbreil M."/>
            <person name="Kuo A."/>
            <person name="Kohler A."/>
            <person name="Symeonidi A."/>
            <person name="Balestrini R."/>
            <person name="Charron P."/>
            <person name="Duensing N."/>
            <person name="Frei-dit-Frey N."/>
            <person name="Gianinazzi-Pearson V."/>
            <person name="Gilbert B."/>
            <person name="Handa Y."/>
            <person name="Hijri M."/>
            <person name="Kaul R."/>
            <person name="Kawaguchi M."/>
            <person name="Krajinski F."/>
            <person name="Lammers P."/>
            <person name="Lapierre D."/>
            <person name="Masclaux F.G."/>
            <person name="Murat C."/>
            <person name="Morin E."/>
            <person name="Ndikumana S."/>
            <person name="Pagni M."/>
            <person name="Petitpierre D."/>
            <person name="Requena N."/>
            <person name="Rosikiewicz P."/>
            <person name="Riley R."/>
            <person name="Saito K."/>
            <person name="San Clemente H."/>
            <person name="Shapiro H."/>
            <person name="van Tuinen D."/>
            <person name="Becard G."/>
            <person name="Bonfante P."/>
            <person name="Paszkowski U."/>
            <person name="Shachar-Hill Y."/>
            <person name="Young J.P."/>
            <person name="Sanders I.R."/>
            <person name="Henrissat B."/>
            <person name="Rensing S.A."/>
            <person name="Grigoriev I.V."/>
            <person name="Corradi N."/>
            <person name="Roux C."/>
            <person name="Martin F."/>
        </authorList>
    </citation>
    <scope>NUCLEOTIDE SEQUENCE</scope>
    <source>
        <strain evidence="1">DAOM 197198</strain>
    </source>
</reference>
<sequence>MILSSPPSGKWFITKSSFDSNGKQYLPEQILDDIFLELYEEEEKDKSEEICQLPKANVQLKEDKEIAEYNKENKYSQMEAILHN</sequence>
<evidence type="ECO:0000313" key="1">
    <source>
        <dbReference type="EMBL" id="ESA08787.1"/>
    </source>
</evidence>
<organism evidence="1">
    <name type="scientific">Rhizophagus irregularis (strain DAOM 181602 / DAOM 197198 / MUCL 43194)</name>
    <name type="common">Arbuscular mycorrhizal fungus</name>
    <name type="synonym">Glomus intraradices</name>
    <dbReference type="NCBI Taxonomy" id="747089"/>
    <lineage>
        <taxon>Eukaryota</taxon>
        <taxon>Fungi</taxon>
        <taxon>Fungi incertae sedis</taxon>
        <taxon>Mucoromycota</taxon>
        <taxon>Glomeromycotina</taxon>
        <taxon>Glomeromycetes</taxon>
        <taxon>Glomerales</taxon>
        <taxon>Glomeraceae</taxon>
        <taxon>Rhizophagus</taxon>
    </lineage>
</organism>
<protein>
    <submittedName>
        <fullName evidence="1">Uncharacterized protein</fullName>
    </submittedName>
</protein>
<dbReference type="EMBL" id="KI288817">
    <property type="protein sequence ID" value="ESA08787.1"/>
    <property type="molecule type" value="Genomic_DNA"/>
</dbReference>
<dbReference type="HOGENOM" id="CLU_2528610_0_0_1"/>
<proteinExistence type="predicted"/>
<accession>U9TMV6</accession>
<gene>
    <name evidence="1" type="ORF">GLOINDRAFT_31300</name>
</gene>